<evidence type="ECO:0000313" key="16">
    <source>
        <dbReference type="Proteomes" id="UP000050795"/>
    </source>
</evidence>
<dbReference type="InterPro" id="IPR029071">
    <property type="entry name" value="Ubiquitin-like_domsf"/>
</dbReference>
<evidence type="ECO:0000256" key="6">
    <source>
        <dbReference type="ARBA" id="ARBA00022741"/>
    </source>
</evidence>
<dbReference type="Gene3D" id="3.10.20.90">
    <property type="entry name" value="Phosphatidylinositol 3-kinase Catalytic Subunit, Chain A, domain 1"/>
    <property type="match status" value="1"/>
</dbReference>
<dbReference type="SMART" id="SM00109">
    <property type="entry name" value="C1"/>
    <property type="match status" value="1"/>
</dbReference>
<dbReference type="PROSITE" id="PS50898">
    <property type="entry name" value="RBD"/>
    <property type="match status" value="1"/>
</dbReference>
<feature type="region of interest" description="Disordered" evidence="12">
    <location>
        <begin position="503"/>
        <end position="528"/>
    </location>
</feature>
<dbReference type="SUPFAM" id="SSF56112">
    <property type="entry name" value="Protein kinase-like (PK-like)"/>
    <property type="match status" value="1"/>
</dbReference>
<dbReference type="CDD" id="cd14062">
    <property type="entry name" value="STKc_Raf"/>
    <property type="match status" value="1"/>
</dbReference>
<feature type="domain" description="Protein kinase" evidence="13">
    <location>
        <begin position="537"/>
        <end position="792"/>
    </location>
</feature>
<keyword evidence="7" id="KW-0418">Kinase</keyword>
<dbReference type="Proteomes" id="UP000050795">
    <property type="component" value="Unassembled WGS sequence"/>
</dbReference>
<dbReference type="InterPro" id="IPR002219">
    <property type="entry name" value="PKC_DAG/PE"/>
</dbReference>
<dbReference type="PROSITE" id="PS50011">
    <property type="entry name" value="PROTEIN_KINASE_DOM"/>
    <property type="match status" value="1"/>
</dbReference>
<feature type="region of interest" description="Disordered" evidence="12">
    <location>
        <begin position="993"/>
        <end position="1019"/>
    </location>
</feature>
<evidence type="ECO:0000256" key="10">
    <source>
        <dbReference type="PROSITE-ProRule" id="PRU10141"/>
    </source>
</evidence>
<evidence type="ECO:0000256" key="8">
    <source>
        <dbReference type="ARBA" id="ARBA00022833"/>
    </source>
</evidence>
<dbReference type="InterPro" id="IPR003116">
    <property type="entry name" value="RBD_dom"/>
</dbReference>
<feature type="region of interest" description="Disordered" evidence="12">
    <location>
        <begin position="102"/>
        <end position="127"/>
    </location>
</feature>
<feature type="region of interest" description="Disordered" evidence="12">
    <location>
        <begin position="162"/>
        <end position="185"/>
    </location>
</feature>
<dbReference type="Pfam" id="PF07714">
    <property type="entry name" value="PK_Tyr_Ser-Thr"/>
    <property type="match status" value="1"/>
</dbReference>
<dbReference type="InterPro" id="IPR008271">
    <property type="entry name" value="Ser/Thr_kinase_AS"/>
</dbReference>
<dbReference type="InterPro" id="IPR046349">
    <property type="entry name" value="C1-like_sf"/>
</dbReference>
<dbReference type="PANTHER" id="PTHR44329">
    <property type="entry name" value="SERINE/THREONINE-PROTEIN KINASE TNNI3K-RELATED"/>
    <property type="match status" value="1"/>
</dbReference>
<dbReference type="Gene3D" id="1.10.510.10">
    <property type="entry name" value="Transferase(Phosphotransferase) domain 1"/>
    <property type="match status" value="1"/>
</dbReference>
<dbReference type="PROSITE" id="PS00108">
    <property type="entry name" value="PROTEIN_KINASE_ST"/>
    <property type="match status" value="1"/>
</dbReference>
<evidence type="ECO:0000256" key="2">
    <source>
        <dbReference type="ARBA" id="ARBA00012513"/>
    </source>
</evidence>
<dbReference type="PROSITE" id="PS00479">
    <property type="entry name" value="ZF_DAG_PE_1"/>
    <property type="match status" value="1"/>
</dbReference>
<dbReference type="CDD" id="cd20811">
    <property type="entry name" value="C1_Raf"/>
    <property type="match status" value="1"/>
</dbReference>
<dbReference type="Gene3D" id="3.30.200.20">
    <property type="entry name" value="Phosphorylase Kinase, domain 1"/>
    <property type="match status" value="1"/>
</dbReference>
<feature type="coiled-coil region" evidence="11">
    <location>
        <begin position="66"/>
        <end position="93"/>
    </location>
</feature>
<evidence type="ECO:0000256" key="4">
    <source>
        <dbReference type="ARBA" id="ARBA00022679"/>
    </source>
</evidence>
<dbReference type="InterPro" id="IPR000719">
    <property type="entry name" value="Prot_kinase_dom"/>
</dbReference>
<accession>A0AA85KIK8</accession>
<dbReference type="InterPro" id="IPR011009">
    <property type="entry name" value="Kinase-like_dom_sf"/>
</dbReference>
<dbReference type="PROSITE" id="PS00107">
    <property type="entry name" value="PROTEIN_KINASE_ATP"/>
    <property type="match status" value="1"/>
</dbReference>
<reference evidence="16" key="1">
    <citation type="submission" date="2022-06" db="EMBL/GenBank/DDBJ databases">
        <authorList>
            <person name="Berger JAMES D."/>
            <person name="Berger JAMES D."/>
        </authorList>
    </citation>
    <scope>NUCLEOTIDE SEQUENCE [LARGE SCALE GENOMIC DNA]</scope>
</reference>
<dbReference type="Gene3D" id="3.30.60.20">
    <property type="match status" value="1"/>
</dbReference>
<reference evidence="17" key="2">
    <citation type="submission" date="2023-11" db="UniProtKB">
        <authorList>
            <consortium name="WormBaseParasite"/>
        </authorList>
    </citation>
    <scope>IDENTIFICATION</scope>
</reference>
<dbReference type="Pfam" id="PF02196">
    <property type="entry name" value="RBD"/>
    <property type="match status" value="1"/>
</dbReference>
<keyword evidence="8" id="KW-0862">Zinc</keyword>
<keyword evidence="11" id="KW-0175">Coiled coil</keyword>
<dbReference type="AlphaFoldDB" id="A0AA85KIK8"/>
<feature type="domain" description="Phorbol-ester/DAG-type" evidence="14">
    <location>
        <begin position="268"/>
        <end position="314"/>
    </location>
</feature>
<evidence type="ECO:0000256" key="1">
    <source>
        <dbReference type="ARBA" id="ARBA00010507"/>
    </source>
</evidence>
<evidence type="ECO:0000313" key="17">
    <source>
        <dbReference type="WBParaSite" id="TREG1_90450.1"/>
    </source>
</evidence>
<evidence type="ECO:0000256" key="5">
    <source>
        <dbReference type="ARBA" id="ARBA00022723"/>
    </source>
</evidence>
<feature type="binding site" evidence="10">
    <location>
        <position position="563"/>
    </location>
    <ligand>
        <name>ATP</name>
        <dbReference type="ChEBI" id="CHEBI:30616"/>
    </ligand>
</feature>
<dbReference type="SUPFAM" id="SSF54236">
    <property type="entry name" value="Ubiquitin-like"/>
    <property type="match status" value="1"/>
</dbReference>
<dbReference type="GO" id="GO:0005829">
    <property type="term" value="C:cytosol"/>
    <property type="evidence" value="ECO:0007669"/>
    <property type="project" value="TreeGrafter"/>
</dbReference>
<evidence type="ECO:0000256" key="3">
    <source>
        <dbReference type="ARBA" id="ARBA00022527"/>
    </source>
</evidence>
<evidence type="ECO:0000259" key="15">
    <source>
        <dbReference type="PROSITE" id="PS50898"/>
    </source>
</evidence>
<comment type="similarity">
    <text evidence="1">Belongs to the protein kinase superfamily. TKL Ser/Thr protein kinase family. RAF subfamily.</text>
</comment>
<dbReference type="FunFam" id="3.30.200.20:FF:000024">
    <property type="entry name" value="B-Raf proto-oncogene serine/threonine-protein kinase"/>
    <property type="match status" value="1"/>
</dbReference>
<dbReference type="WBParaSite" id="TREG1_90450.1">
    <property type="protein sequence ID" value="TREG1_90450.1"/>
    <property type="gene ID" value="TREG1_90450"/>
</dbReference>
<dbReference type="InterPro" id="IPR001245">
    <property type="entry name" value="Ser-Thr/Tyr_kinase_cat_dom"/>
</dbReference>
<dbReference type="PROSITE" id="PS50081">
    <property type="entry name" value="ZF_DAG_PE_2"/>
    <property type="match status" value="1"/>
</dbReference>
<evidence type="ECO:0000256" key="7">
    <source>
        <dbReference type="ARBA" id="ARBA00022777"/>
    </source>
</evidence>
<evidence type="ECO:0000259" key="14">
    <source>
        <dbReference type="PROSITE" id="PS50081"/>
    </source>
</evidence>
<dbReference type="SMART" id="SM00220">
    <property type="entry name" value="S_TKc"/>
    <property type="match status" value="1"/>
</dbReference>
<dbReference type="InterPro" id="IPR051681">
    <property type="entry name" value="Ser/Thr_Kinases-Pseudokinases"/>
</dbReference>
<keyword evidence="6 10" id="KW-0547">Nucleotide-binding</keyword>
<dbReference type="SUPFAM" id="SSF57889">
    <property type="entry name" value="Cysteine-rich domain"/>
    <property type="match status" value="1"/>
</dbReference>
<evidence type="ECO:0000256" key="11">
    <source>
        <dbReference type="SAM" id="Coils"/>
    </source>
</evidence>
<dbReference type="CDD" id="cd01816">
    <property type="entry name" value="RBD_RAF"/>
    <property type="match status" value="1"/>
</dbReference>
<keyword evidence="5" id="KW-0479">Metal-binding</keyword>
<keyword evidence="4" id="KW-0808">Transferase</keyword>
<keyword evidence="3" id="KW-0723">Serine/threonine-protein kinase</keyword>
<sequence length="1033" mass="112733">MAADSAVTIIPILQQRCDTLRSKIADFTLVNQALQLKTYQLLNFINRHEDYSGLITKEYDEVSNDINIVQSAIDKYTCELEDWKAKLDQYMMMVTTMMLNNNNNNSSNSTTNIANSSTTTTNNEDNTNLTSLINKVMMNGSLLSQPSSCLQLLTSSSSSSLTNSIQVDSSQPSSSSTTTTTRPPITKLRLRANLPNSQFTLVEIKSGQQIKHALEKKLSHRGLHLEQLIVYRARTGLPVSWEDDAEQIALIGEELIVDFARRNVKRLEHHFQRKTFFEKAYCNLCHKSIFHGAICKTCGCAYHNRCLPRVDKNCLSTLDDDVFFAGDQQSSRNSSIHGSNWLMPTSATTPGYSNSSTCFHHFNPDDITTVRVLTNSTGGVSGIGIDAGNLLPNGQYYPASLTSSSTVGGAGGGGHFPRQCLTLTCRERSSSTPNVSNNLIPPNQQQRNMFTPSSLGKREANKIIQGSPLHIVYPVANNHNNCTTGLPDSPSVVSDGYFMSNLGLSHNQRSDSDPKQSVKARNRRSSNDEWEINGQEITKGPRIGSGSFGTVFKGYWHGNVAIKELNVVDPTPQQLKAFKNEVSVLRKTRHENILLFMGCVSKPCLAIITQWCEGSSLYKHLHVLEHRFDISELVDIARQTSQGMDYLHAKNIIHRDLKSSNIFLHDRTVKIGDFGLATVKSRWWNTGFQQPTGSIFWMAPEVIRMEGETPYTNLSDVYAFGVVLYELITGQLPYSHYNNRDQILFLVGRGLLKPDTSACRADIPHQLQHLSMSCCSFEREKRPPFSQIYPCLDSLYRSLPKLHKCSSEPNVNGAVRIAAAAAVAAAAGAAIAPGGTGTSGGSGGGAGGGDDVIITCAADRADENDGVEMATTTTTKTMTTSVTPIKSASDCCYIGLSSPRTPYNATTTLTEDFFFAVTATPITDKNNNNNTKLISTPVSVSPNSNATNDNHENNHVVVTVASDAVNDECTKKAGEQDNNNTDGVITATVNATAPSKDEKTTISITSTTGATTSSPPAPANVNKRTIVIINETV</sequence>
<keyword evidence="9 10" id="KW-0067">ATP-binding</keyword>
<feature type="compositionally biased region" description="Low complexity" evidence="12">
    <location>
        <begin position="1001"/>
        <end position="1014"/>
    </location>
</feature>
<keyword evidence="16" id="KW-1185">Reference proteome</keyword>
<protein>
    <recommendedName>
        <fullName evidence="2">non-specific serine/threonine protein kinase</fullName>
        <ecNumber evidence="2">2.7.11.1</ecNumber>
    </recommendedName>
</protein>
<dbReference type="GO" id="GO:0005739">
    <property type="term" value="C:mitochondrion"/>
    <property type="evidence" value="ECO:0007669"/>
    <property type="project" value="TreeGrafter"/>
</dbReference>
<dbReference type="SMART" id="SM00455">
    <property type="entry name" value="RBD"/>
    <property type="match status" value="1"/>
</dbReference>
<dbReference type="GO" id="GO:0004709">
    <property type="term" value="F:MAP kinase kinase kinase activity"/>
    <property type="evidence" value="ECO:0007669"/>
    <property type="project" value="TreeGrafter"/>
</dbReference>
<organism evidence="16 17">
    <name type="scientific">Trichobilharzia regenti</name>
    <name type="common">Nasal bird schistosome</name>
    <dbReference type="NCBI Taxonomy" id="157069"/>
    <lineage>
        <taxon>Eukaryota</taxon>
        <taxon>Metazoa</taxon>
        <taxon>Spiralia</taxon>
        <taxon>Lophotrochozoa</taxon>
        <taxon>Platyhelminthes</taxon>
        <taxon>Trematoda</taxon>
        <taxon>Digenea</taxon>
        <taxon>Strigeidida</taxon>
        <taxon>Schistosomatoidea</taxon>
        <taxon>Schistosomatidae</taxon>
        <taxon>Trichobilharzia</taxon>
    </lineage>
</organism>
<feature type="domain" description="RBD" evidence="15">
    <location>
        <begin position="188"/>
        <end position="260"/>
    </location>
</feature>
<evidence type="ECO:0000259" key="13">
    <source>
        <dbReference type="PROSITE" id="PS50011"/>
    </source>
</evidence>
<dbReference type="GO" id="GO:0005524">
    <property type="term" value="F:ATP binding"/>
    <property type="evidence" value="ECO:0007669"/>
    <property type="project" value="UniProtKB-UniRule"/>
</dbReference>
<dbReference type="EC" id="2.7.11.1" evidence="2"/>
<name>A0AA85KIK8_TRIRE</name>
<evidence type="ECO:0000256" key="9">
    <source>
        <dbReference type="ARBA" id="ARBA00022840"/>
    </source>
</evidence>
<dbReference type="GO" id="GO:0046872">
    <property type="term" value="F:metal ion binding"/>
    <property type="evidence" value="ECO:0007669"/>
    <property type="project" value="UniProtKB-KW"/>
</dbReference>
<proteinExistence type="inferred from homology"/>
<dbReference type="PANTHER" id="PTHR44329:SF262">
    <property type="entry name" value="RAF HOMOLOG SERINE_THREONINE-PROTEIN KINASE RAF"/>
    <property type="match status" value="1"/>
</dbReference>
<evidence type="ECO:0000256" key="12">
    <source>
        <dbReference type="SAM" id="MobiDB-lite"/>
    </source>
</evidence>
<dbReference type="InterPro" id="IPR017441">
    <property type="entry name" value="Protein_kinase_ATP_BS"/>
</dbReference>
<dbReference type="Pfam" id="PF00130">
    <property type="entry name" value="C1_1"/>
    <property type="match status" value="1"/>
</dbReference>